<accession>A0A840TRJ6</accession>
<feature type="domain" description="FHA" evidence="1">
    <location>
        <begin position="79"/>
        <end position="150"/>
    </location>
</feature>
<reference evidence="2 3" key="1">
    <citation type="submission" date="2020-08" db="EMBL/GenBank/DDBJ databases">
        <title>Genomic Encyclopedia of Type Strains, Phase IV (KMG-IV): sequencing the most valuable type-strain genomes for metagenomic binning, comparative biology and taxonomic classification.</title>
        <authorList>
            <person name="Goeker M."/>
        </authorList>
    </citation>
    <scope>NUCLEOTIDE SEQUENCE [LARGE SCALE GENOMIC DNA]</scope>
    <source>
        <strain evidence="2 3">DSM 105074</strain>
    </source>
</reference>
<proteinExistence type="predicted"/>
<name>A0A840TRJ6_9BACT</name>
<dbReference type="AlphaFoldDB" id="A0A840TRJ6"/>
<evidence type="ECO:0000259" key="1">
    <source>
        <dbReference type="PROSITE" id="PS50006"/>
    </source>
</evidence>
<evidence type="ECO:0000313" key="2">
    <source>
        <dbReference type="EMBL" id="MBB5282608.1"/>
    </source>
</evidence>
<dbReference type="CDD" id="cd00060">
    <property type="entry name" value="FHA"/>
    <property type="match status" value="1"/>
</dbReference>
<keyword evidence="3" id="KW-1185">Reference proteome</keyword>
<organism evidence="2 3">
    <name type="scientific">Rhabdobacter roseus</name>
    <dbReference type="NCBI Taxonomy" id="1655419"/>
    <lineage>
        <taxon>Bacteria</taxon>
        <taxon>Pseudomonadati</taxon>
        <taxon>Bacteroidota</taxon>
        <taxon>Cytophagia</taxon>
        <taxon>Cytophagales</taxon>
        <taxon>Cytophagaceae</taxon>
        <taxon>Rhabdobacter</taxon>
    </lineage>
</organism>
<sequence>MTAFKNTLITCQKCGKRIAVKARDFEKGAIQCTHTGCGYLNPLVQSYYDERILLGLPSFGHLVYVANPVMKYPLRLGTNVIGHSPTCEVVVERYVHEGKCYISRRHCTLEVLFNKWTGRFRYQLQDGASDLDSHQYKNSLNGTQLNGYLLQNGEKMDLVDRGLLGLGGKDVFRLEAYLIPEKMLESYRVTKAIEPDETQ</sequence>
<dbReference type="InterPro" id="IPR008984">
    <property type="entry name" value="SMAD_FHA_dom_sf"/>
</dbReference>
<dbReference type="Pfam" id="PF00498">
    <property type="entry name" value="FHA"/>
    <property type="match status" value="1"/>
</dbReference>
<evidence type="ECO:0000313" key="3">
    <source>
        <dbReference type="Proteomes" id="UP000557307"/>
    </source>
</evidence>
<protein>
    <recommendedName>
        <fullName evidence="1">FHA domain-containing protein</fullName>
    </recommendedName>
</protein>
<comment type="caution">
    <text evidence="2">The sequence shown here is derived from an EMBL/GenBank/DDBJ whole genome shotgun (WGS) entry which is preliminary data.</text>
</comment>
<dbReference type="Proteomes" id="UP000557307">
    <property type="component" value="Unassembled WGS sequence"/>
</dbReference>
<dbReference type="RefSeq" id="WP_184171022.1">
    <property type="nucleotide sequence ID" value="NZ_JACHGF010000001.1"/>
</dbReference>
<dbReference type="SMART" id="SM00240">
    <property type="entry name" value="FHA"/>
    <property type="match status" value="1"/>
</dbReference>
<dbReference type="EMBL" id="JACHGF010000001">
    <property type="protein sequence ID" value="MBB5282608.1"/>
    <property type="molecule type" value="Genomic_DNA"/>
</dbReference>
<dbReference type="PROSITE" id="PS50006">
    <property type="entry name" value="FHA_DOMAIN"/>
    <property type="match status" value="1"/>
</dbReference>
<gene>
    <name evidence="2" type="ORF">HNQ92_000729</name>
</gene>
<dbReference type="InterPro" id="IPR000253">
    <property type="entry name" value="FHA_dom"/>
</dbReference>
<dbReference type="Gene3D" id="2.60.200.20">
    <property type="match status" value="1"/>
</dbReference>
<dbReference type="SUPFAM" id="SSF49879">
    <property type="entry name" value="SMAD/FHA domain"/>
    <property type="match status" value="1"/>
</dbReference>